<accession>A0A2H4J6E2</accession>
<proteinExistence type="predicted"/>
<name>A0A2H4J6E2_9CAUD</name>
<reference evidence="1" key="1">
    <citation type="submission" date="2017-06" db="EMBL/GenBank/DDBJ databases">
        <title>Novel phages from South African skin metaviromes.</title>
        <authorList>
            <person name="van Zyl L.J."/>
            <person name="Abrahams Y."/>
            <person name="Stander E.A."/>
            <person name="Kirby B.M."/>
            <person name="Clavaud C."/>
            <person name="Farcet C."/>
            <person name="Breton L."/>
            <person name="Trindade M.I."/>
        </authorList>
    </citation>
    <scope>NUCLEOTIDE SEQUENCE</scope>
</reference>
<protein>
    <submittedName>
        <fullName evidence="1">Uncharacterized protein</fullName>
    </submittedName>
</protein>
<gene>
    <name evidence="1" type="ORF">7AX1_61</name>
</gene>
<dbReference type="EMBL" id="MF417868">
    <property type="protein sequence ID" value="ASN67888.1"/>
    <property type="molecule type" value="Genomic_DNA"/>
</dbReference>
<evidence type="ECO:0000313" key="1">
    <source>
        <dbReference type="EMBL" id="ASN67888.1"/>
    </source>
</evidence>
<organism evidence="1">
    <name type="scientific">uncultured Caudovirales phage</name>
    <dbReference type="NCBI Taxonomy" id="2100421"/>
    <lineage>
        <taxon>Viruses</taxon>
        <taxon>Duplodnaviria</taxon>
        <taxon>Heunggongvirae</taxon>
        <taxon>Uroviricota</taxon>
        <taxon>Caudoviricetes</taxon>
        <taxon>Peduoviridae</taxon>
        <taxon>Maltschvirus</taxon>
        <taxon>Maltschvirus maltsch</taxon>
    </lineage>
</organism>
<sequence>MTEKMIAKKQGCEFFEFTKTKTEGIDTFVTVKDIKGFAPFGTLDRVFFSRETIVQEFDGTITHHFEIIQNDDFIIDEDSEDFGTVKGF</sequence>